<dbReference type="RefSeq" id="WP_077023072.1">
    <property type="nucleotide sequence ID" value="NZ_CP017641.1"/>
</dbReference>
<evidence type="ECO:0000256" key="1">
    <source>
        <dbReference type="SAM" id="Phobius"/>
    </source>
</evidence>
<dbReference type="KEGG" id="fmr:Fuma_00873"/>
<evidence type="ECO:0000313" key="2">
    <source>
        <dbReference type="EMBL" id="APZ91287.1"/>
    </source>
</evidence>
<keyword evidence="1" id="KW-0472">Membrane</keyword>
<dbReference type="AlphaFoldDB" id="A0A1P8WB34"/>
<proteinExistence type="predicted"/>
<organism evidence="2 3">
    <name type="scientific">Fuerstiella marisgermanici</name>
    <dbReference type="NCBI Taxonomy" id="1891926"/>
    <lineage>
        <taxon>Bacteria</taxon>
        <taxon>Pseudomonadati</taxon>
        <taxon>Planctomycetota</taxon>
        <taxon>Planctomycetia</taxon>
        <taxon>Planctomycetales</taxon>
        <taxon>Planctomycetaceae</taxon>
        <taxon>Fuerstiella</taxon>
    </lineage>
</organism>
<name>A0A1P8WB34_9PLAN</name>
<keyword evidence="1" id="KW-1133">Transmembrane helix</keyword>
<dbReference type="EMBL" id="CP017641">
    <property type="protein sequence ID" value="APZ91287.1"/>
    <property type="molecule type" value="Genomic_DNA"/>
</dbReference>
<feature type="transmembrane region" description="Helical" evidence="1">
    <location>
        <begin position="24"/>
        <end position="46"/>
    </location>
</feature>
<keyword evidence="1" id="KW-0812">Transmembrane</keyword>
<dbReference type="STRING" id="1891926.Fuma_00873"/>
<keyword evidence="3" id="KW-1185">Reference proteome</keyword>
<protein>
    <submittedName>
        <fullName evidence="2">Uncharacterized protein</fullName>
    </submittedName>
</protein>
<sequence>MSDNPFKAPDGAARSSGTGFRRSFTIAFVLFAVVLAVCLGAVFYSFSAQEVPPTTGGYFSEASKTVAEPNASPLAN</sequence>
<dbReference type="Proteomes" id="UP000187735">
    <property type="component" value="Chromosome"/>
</dbReference>
<evidence type="ECO:0000313" key="3">
    <source>
        <dbReference type="Proteomes" id="UP000187735"/>
    </source>
</evidence>
<accession>A0A1P8WB34</accession>
<reference evidence="2 3" key="1">
    <citation type="journal article" date="2016" name="Front. Microbiol.">
        <title>Fuerstia marisgermanicae gen. nov., sp. nov., an Unusual Member of the Phylum Planctomycetes from the German Wadden Sea.</title>
        <authorList>
            <person name="Kohn T."/>
            <person name="Heuer A."/>
            <person name="Jogler M."/>
            <person name="Vollmers J."/>
            <person name="Boedeker C."/>
            <person name="Bunk B."/>
            <person name="Rast P."/>
            <person name="Borchert D."/>
            <person name="Glockner I."/>
            <person name="Freese H.M."/>
            <person name="Klenk H.P."/>
            <person name="Overmann J."/>
            <person name="Kaster A.K."/>
            <person name="Rohde M."/>
            <person name="Wiegand S."/>
            <person name="Jogler C."/>
        </authorList>
    </citation>
    <scope>NUCLEOTIDE SEQUENCE [LARGE SCALE GENOMIC DNA]</scope>
    <source>
        <strain evidence="2 3">NH11</strain>
    </source>
</reference>
<gene>
    <name evidence="2" type="ORF">Fuma_00873</name>
</gene>